<dbReference type="PANTHER" id="PTHR13891:SF1">
    <property type="entry name" value="CYTOCHROME C OXIDASE ASSEMBLY FACTOR 7"/>
    <property type="match status" value="1"/>
</dbReference>
<keyword evidence="2" id="KW-0677">Repeat</keyword>
<protein>
    <submittedName>
        <fullName evidence="4">Sel1 repeat family protein</fullName>
    </submittedName>
</protein>
<dbReference type="OrthoDB" id="112232at2"/>
<evidence type="ECO:0000256" key="1">
    <source>
        <dbReference type="ARBA" id="ARBA00008486"/>
    </source>
</evidence>
<dbReference type="SUPFAM" id="SSF81901">
    <property type="entry name" value="HCP-like"/>
    <property type="match status" value="1"/>
</dbReference>
<dbReference type="eggNOG" id="COG0790">
    <property type="taxonomic scope" value="Bacteria"/>
</dbReference>
<keyword evidence="3" id="KW-0732">Signal</keyword>
<evidence type="ECO:0000313" key="4">
    <source>
        <dbReference type="EMBL" id="EGF89375.1"/>
    </source>
</evidence>
<dbReference type="InterPro" id="IPR040239">
    <property type="entry name" value="HcpB-like"/>
</dbReference>
<feature type="signal peptide" evidence="3">
    <location>
        <begin position="1"/>
        <end position="26"/>
    </location>
</feature>
<dbReference type="STRING" id="715226.ABI_47230"/>
<dbReference type="EMBL" id="GL883081">
    <property type="protein sequence ID" value="EGF89375.1"/>
    <property type="molecule type" value="Genomic_DNA"/>
</dbReference>
<sequence length="317" mass="33811">MRYPIKAILISVVAALTLALPGLAQAADGYMGCYAHRSDTNRVLWTSRLSAGEGDKATVAAAFLRYLQGKNLMPDQSLVTAYCVWNRDAATSDSELQRRVKAFPNSNNMGLSFDWPPEVKAAPGPAPAAVSPVASAAPDTSETEGLKAACLAGDAKSCMGYAYRMEVGYYGNTQDASMKNPWEAVAYYRDACRLGEGVGCRNFALMKTRGGVVPINYDDAFVFYDKGCNLNDPFSCFALGAAYATGQGTSVDNEKAVVAYRKACDLNEGGACNNLAWMTETGAGTAKDKTLSLNLYTKACDLGDANACANFKRLKTS</sequence>
<accession>F4QU75</accession>
<evidence type="ECO:0000256" key="3">
    <source>
        <dbReference type="SAM" id="SignalP"/>
    </source>
</evidence>
<dbReference type="HOGENOM" id="CLU_923310_0_0_5"/>
<dbReference type="AlphaFoldDB" id="F4QU75"/>
<dbReference type="InterPro" id="IPR006597">
    <property type="entry name" value="Sel1-like"/>
</dbReference>
<name>F4QU75_9CAUL</name>
<keyword evidence="5" id="KW-1185">Reference proteome</keyword>
<reference evidence="5" key="1">
    <citation type="submission" date="2011-03" db="EMBL/GenBank/DDBJ databases">
        <title>Draft genome sequence of Brevundimonas diminuta.</title>
        <authorList>
            <person name="Brown P.J.B."/>
            <person name="Buechlein A."/>
            <person name="Hemmerich C."/>
            <person name="Brun Y.V."/>
        </authorList>
    </citation>
    <scope>NUCLEOTIDE SEQUENCE [LARGE SCALE GENOMIC DNA]</scope>
    <source>
        <strain evidence="5">C19</strain>
    </source>
</reference>
<comment type="similarity">
    <text evidence="1">Belongs to the hcp beta-lactamase family.</text>
</comment>
<dbReference type="Pfam" id="PF08238">
    <property type="entry name" value="Sel1"/>
    <property type="match status" value="4"/>
</dbReference>
<evidence type="ECO:0000256" key="2">
    <source>
        <dbReference type="ARBA" id="ARBA00022737"/>
    </source>
</evidence>
<organism evidence="4 5">
    <name type="scientific">Asticcacaulis biprosthecium C19</name>
    <dbReference type="NCBI Taxonomy" id="715226"/>
    <lineage>
        <taxon>Bacteria</taxon>
        <taxon>Pseudomonadati</taxon>
        <taxon>Pseudomonadota</taxon>
        <taxon>Alphaproteobacteria</taxon>
        <taxon>Caulobacterales</taxon>
        <taxon>Caulobacteraceae</taxon>
        <taxon>Asticcacaulis</taxon>
    </lineage>
</organism>
<dbReference type="PANTHER" id="PTHR13891">
    <property type="entry name" value="CYTOCHROME C OXIDASE ASSEMBLY FACTOR 7"/>
    <property type="match status" value="1"/>
</dbReference>
<proteinExistence type="inferred from homology"/>
<evidence type="ECO:0000313" key="5">
    <source>
        <dbReference type="Proteomes" id="UP000006512"/>
    </source>
</evidence>
<feature type="chain" id="PRO_5039912880" evidence="3">
    <location>
        <begin position="27"/>
        <end position="317"/>
    </location>
</feature>
<gene>
    <name evidence="4" type="ORF">ABI_47230</name>
</gene>
<dbReference type="RefSeq" id="WP_006275497.1">
    <property type="nucleotide sequence ID" value="NZ_GL883081.1"/>
</dbReference>
<dbReference type="InterPro" id="IPR011990">
    <property type="entry name" value="TPR-like_helical_dom_sf"/>
</dbReference>
<dbReference type="Proteomes" id="UP000006512">
    <property type="component" value="Unassembled WGS sequence"/>
</dbReference>
<dbReference type="Gene3D" id="1.25.40.10">
    <property type="entry name" value="Tetratricopeptide repeat domain"/>
    <property type="match status" value="1"/>
</dbReference>
<dbReference type="SMART" id="SM00671">
    <property type="entry name" value="SEL1"/>
    <property type="match status" value="4"/>
</dbReference>